<dbReference type="Pfam" id="PF08327">
    <property type="entry name" value="AHSA1"/>
    <property type="match status" value="1"/>
</dbReference>
<evidence type="ECO:0000259" key="2">
    <source>
        <dbReference type="Pfam" id="PF08327"/>
    </source>
</evidence>
<dbReference type="EMBL" id="NEVS01000004">
    <property type="protein sequence ID" value="OZI60227.1"/>
    <property type="molecule type" value="Genomic_DNA"/>
</dbReference>
<dbReference type="Proteomes" id="UP000215767">
    <property type="component" value="Unassembled WGS sequence"/>
</dbReference>
<sequence>MVNIDDETTLVITRVFDASPEEVFDAWLTREQWQAWIGPEGISCKVPVLEAYVDGKYHIDMQMSDGSRLPVSGRFMTIDRPKTLSFSWGWDGDPSRQSVITLTFQHSEGKTELTLRQEGLGSVANRDDHCQGWNSALNKLQRFLQKGRL</sequence>
<comment type="caution">
    <text evidence="3">The sequence shown here is derived from an EMBL/GenBank/DDBJ whole genome shotgun (WGS) entry which is preliminary data.</text>
</comment>
<gene>
    <name evidence="3" type="ORF">CAL28_12265</name>
</gene>
<protein>
    <recommendedName>
        <fullName evidence="2">Activator of Hsp90 ATPase homologue 1/2-like C-terminal domain-containing protein</fullName>
    </recommendedName>
</protein>
<dbReference type="SUPFAM" id="SSF55961">
    <property type="entry name" value="Bet v1-like"/>
    <property type="match status" value="1"/>
</dbReference>
<organism evidence="3 4">
    <name type="scientific">Bordetella genomosp. 11</name>
    <dbReference type="NCBI Taxonomy" id="1416808"/>
    <lineage>
        <taxon>Bacteria</taxon>
        <taxon>Pseudomonadati</taxon>
        <taxon>Pseudomonadota</taxon>
        <taxon>Betaproteobacteria</taxon>
        <taxon>Burkholderiales</taxon>
        <taxon>Alcaligenaceae</taxon>
        <taxon>Bordetella</taxon>
    </lineage>
</organism>
<keyword evidence="4" id="KW-1185">Reference proteome</keyword>
<proteinExistence type="inferred from homology"/>
<dbReference type="OrthoDB" id="9800600at2"/>
<dbReference type="AlphaFoldDB" id="A0A261UFC8"/>
<evidence type="ECO:0000256" key="1">
    <source>
        <dbReference type="ARBA" id="ARBA00006817"/>
    </source>
</evidence>
<reference evidence="4" key="1">
    <citation type="submission" date="2017-05" db="EMBL/GenBank/DDBJ databases">
        <title>Complete and WGS of Bordetella genogroups.</title>
        <authorList>
            <person name="Spilker T."/>
            <person name="Lipuma J."/>
        </authorList>
    </citation>
    <scope>NUCLEOTIDE SEQUENCE [LARGE SCALE GENOMIC DNA]</scope>
    <source>
        <strain evidence="4">AU8856</strain>
    </source>
</reference>
<dbReference type="InterPro" id="IPR013538">
    <property type="entry name" value="ASHA1/2-like_C"/>
</dbReference>
<accession>A0A261UFC8</accession>
<evidence type="ECO:0000313" key="3">
    <source>
        <dbReference type="EMBL" id="OZI60227.1"/>
    </source>
</evidence>
<dbReference type="CDD" id="cd07814">
    <property type="entry name" value="SRPBCC_CalC_Aha1-like"/>
    <property type="match status" value="1"/>
</dbReference>
<evidence type="ECO:0000313" key="4">
    <source>
        <dbReference type="Proteomes" id="UP000215767"/>
    </source>
</evidence>
<comment type="similarity">
    <text evidence="1">Belongs to the AHA1 family.</text>
</comment>
<name>A0A261UFC8_9BORD</name>
<dbReference type="Gene3D" id="3.30.530.20">
    <property type="match status" value="1"/>
</dbReference>
<feature type="domain" description="Activator of Hsp90 ATPase homologue 1/2-like C-terminal" evidence="2">
    <location>
        <begin position="17"/>
        <end position="144"/>
    </location>
</feature>
<dbReference type="InterPro" id="IPR023393">
    <property type="entry name" value="START-like_dom_sf"/>
</dbReference>